<reference evidence="1 2" key="1">
    <citation type="submission" date="2020-08" db="EMBL/GenBank/DDBJ databases">
        <title>Genomic Encyclopedia of Type Strains, Phase IV (KMG-IV): sequencing the most valuable type-strain genomes for metagenomic binning, comparative biology and taxonomic classification.</title>
        <authorList>
            <person name="Goeker M."/>
        </authorList>
    </citation>
    <scope>NUCLEOTIDE SEQUENCE [LARGE SCALE GENOMIC DNA]</scope>
    <source>
        <strain evidence="1 2">DSM 26376</strain>
    </source>
</reference>
<dbReference type="Proteomes" id="UP000550895">
    <property type="component" value="Unassembled WGS sequence"/>
</dbReference>
<sequence length="51" mass="5774">MEQHKATRDIKPQATKAWSLSSEERETWTAICAIPSGSLRSPRRITFSIVT</sequence>
<accession>A0A7W8HV39</accession>
<gene>
    <name evidence="1" type="ORF">HNR26_004920</name>
</gene>
<protein>
    <submittedName>
        <fullName evidence="1">Uncharacterized protein</fullName>
    </submittedName>
</protein>
<name>A0A7W8HV39_9HYPH</name>
<proteinExistence type="predicted"/>
<keyword evidence="2" id="KW-1185">Reference proteome</keyword>
<comment type="caution">
    <text evidence="1">The sequence shown here is derived from an EMBL/GenBank/DDBJ whole genome shotgun (WGS) entry which is preliminary data.</text>
</comment>
<organism evidence="1 2">
    <name type="scientific">Rhizobium rosettiformans</name>
    <dbReference type="NCBI Taxonomy" id="1368430"/>
    <lineage>
        <taxon>Bacteria</taxon>
        <taxon>Pseudomonadati</taxon>
        <taxon>Pseudomonadota</taxon>
        <taxon>Alphaproteobacteria</taxon>
        <taxon>Hyphomicrobiales</taxon>
        <taxon>Rhizobiaceae</taxon>
        <taxon>Rhizobium/Agrobacterium group</taxon>
        <taxon>Rhizobium</taxon>
    </lineage>
</organism>
<dbReference type="AlphaFoldDB" id="A0A7W8HV39"/>
<evidence type="ECO:0000313" key="2">
    <source>
        <dbReference type="Proteomes" id="UP000550895"/>
    </source>
</evidence>
<dbReference type="EMBL" id="JACHGA010000039">
    <property type="protein sequence ID" value="MBB5278806.1"/>
    <property type="molecule type" value="Genomic_DNA"/>
</dbReference>
<evidence type="ECO:0000313" key="1">
    <source>
        <dbReference type="EMBL" id="MBB5278806.1"/>
    </source>
</evidence>